<evidence type="ECO:0000259" key="3">
    <source>
        <dbReference type="PROSITE" id="PS51186"/>
    </source>
</evidence>
<protein>
    <submittedName>
        <fullName evidence="4">GNAT family N-acetyltransferase</fullName>
    </submittedName>
</protein>
<proteinExistence type="predicted"/>
<evidence type="ECO:0000313" key="4">
    <source>
        <dbReference type="EMBL" id="MCP9611577.1"/>
    </source>
</evidence>
<keyword evidence="5" id="KW-1185">Reference proteome</keyword>
<evidence type="ECO:0000256" key="1">
    <source>
        <dbReference type="ARBA" id="ARBA00022679"/>
    </source>
</evidence>
<evidence type="ECO:0000313" key="5">
    <source>
        <dbReference type="Proteomes" id="UP001205603"/>
    </source>
</evidence>
<dbReference type="Pfam" id="PF13508">
    <property type="entry name" value="Acetyltransf_7"/>
    <property type="match status" value="1"/>
</dbReference>
<name>A0ABT1MG15_9BACT</name>
<dbReference type="Proteomes" id="UP001205603">
    <property type="component" value="Unassembled WGS sequence"/>
</dbReference>
<organism evidence="4 5">
    <name type="scientific">Coprobacter tertius</name>
    <dbReference type="NCBI Taxonomy" id="2944915"/>
    <lineage>
        <taxon>Bacteria</taxon>
        <taxon>Pseudomonadati</taxon>
        <taxon>Bacteroidota</taxon>
        <taxon>Bacteroidia</taxon>
        <taxon>Bacteroidales</taxon>
        <taxon>Barnesiellaceae</taxon>
        <taxon>Coprobacter</taxon>
    </lineage>
</organism>
<dbReference type="SUPFAM" id="SSF55729">
    <property type="entry name" value="Acyl-CoA N-acyltransferases (Nat)"/>
    <property type="match status" value="1"/>
</dbReference>
<dbReference type="CDD" id="cd04301">
    <property type="entry name" value="NAT_SF"/>
    <property type="match status" value="1"/>
</dbReference>
<dbReference type="InterPro" id="IPR000182">
    <property type="entry name" value="GNAT_dom"/>
</dbReference>
<sequence>MEFDCRKAGLEDAPLIQNLASRVFGPTYKDILSPNQLDYMFDMMYSLPSLHEQMTTLGHQYYIAYKEDEPCGYISVEREKENLFHLQKIYILPSFQGTGLGRFLMEKAFEHVRSASHGIPCTLELNVNRYNKALDFYLHMGFKIARSGDFPIGNGYFMNDYIMSLDIN</sequence>
<dbReference type="EMBL" id="JANDHW010000004">
    <property type="protein sequence ID" value="MCP9611577.1"/>
    <property type="molecule type" value="Genomic_DNA"/>
</dbReference>
<dbReference type="InterPro" id="IPR016181">
    <property type="entry name" value="Acyl_CoA_acyltransferase"/>
</dbReference>
<dbReference type="PANTHER" id="PTHR43800">
    <property type="entry name" value="PEPTIDYL-LYSINE N-ACETYLTRANSFERASE YJAB"/>
    <property type="match status" value="1"/>
</dbReference>
<reference evidence="4 5" key="1">
    <citation type="submission" date="2022-07" db="EMBL/GenBank/DDBJ databases">
        <title>Fecal culturing of patients with breast cancer.</title>
        <authorList>
            <person name="Teng N.M.Y."/>
            <person name="Kiu R."/>
            <person name="Evans R."/>
            <person name="Baker D.J."/>
            <person name="Zenner C."/>
            <person name="Robinson S.D."/>
            <person name="Hall L.J."/>
        </authorList>
    </citation>
    <scope>NUCLEOTIDE SEQUENCE [LARGE SCALE GENOMIC DNA]</scope>
    <source>
        <strain evidence="4 5">LH1063</strain>
    </source>
</reference>
<keyword evidence="1" id="KW-0808">Transferase</keyword>
<dbReference type="PANTHER" id="PTHR43800:SF1">
    <property type="entry name" value="PEPTIDYL-LYSINE N-ACETYLTRANSFERASE YJAB"/>
    <property type="match status" value="1"/>
</dbReference>
<dbReference type="RefSeq" id="WP_255026445.1">
    <property type="nucleotide sequence ID" value="NZ_JANDHW010000004.1"/>
</dbReference>
<comment type="caution">
    <text evidence="4">The sequence shown here is derived from an EMBL/GenBank/DDBJ whole genome shotgun (WGS) entry which is preliminary data.</text>
</comment>
<accession>A0ABT1MG15</accession>
<gene>
    <name evidence="4" type="ORF">NMU02_05680</name>
</gene>
<dbReference type="PROSITE" id="PS51186">
    <property type="entry name" value="GNAT"/>
    <property type="match status" value="1"/>
</dbReference>
<evidence type="ECO:0000256" key="2">
    <source>
        <dbReference type="ARBA" id="ARBA00023315"/>
    </source>
</evidence>
<feature type="domain" description="N-acetyltransferase" evidence="3">
    <location>
        <begin position="3"/>
        <end position="168"/>
    </location>
</feature>
<keyword evidence="2" id="KW-0012">Acyltransferase</keyword>
<dbReference type="Gene3D" id="3.40.630.30">
    <property type="match status" value="1"/>
</dbReference>